<comment type="caution">
    <text evidence="3">The sequence shown here is derived from an EMBL/GenBank/DDBJ whole genome shotgun (WGS) entry which is preliminary data.</text>
</comment>
<feature type="domain" description="GLTSCR protein conserved" evidence="2">
    <location>
        <begin position="671"/>
        <end position="771"/>
    </location>
</feature>
<evidence type="ECO:0000313" key="4">
    <source>
        <dbReference type="Proteomes" id="UP000824540"/>
    </source>
</evidence>
<feature type="compositionally biased region" description="Basic and acidic residues" evidence="1">
    <location>
        <begin position="835"/>
        <end position="848"/>
    </location>
</feature>
<accession>A0A8T2NZJ1</accession>
<feature type="region of interest" description="Disordered" evidence="1">
    <location>
        <begin position="955"/>
        <end position="979"/>
    </location>
</feature>
<evidence type="ECO:0000256" key="1">
    <source>
        <dbReference type="SAM" id="MobiDB-lite"/>
    </source>
</evidence>
<dbReference type="PANTHER" id="PTHR15572">
    <property type="entry name" value="GLIOMA TUMOR SUPPRESSOR CANDIDATE REGION GENE 1"/>
    <property type="match status" value="1"/>
</dbReference>
<name>A0A8T2NZJ1_9TELE</name>
<dbReference type="PANTHER" id="PTHR15572:SF2">
    <property type="entry name" value="BRD4-INTERACTING CHROMATIN-REMODELING COMPLEX-ASSOCIATED PROTEIN-LIKE"/>
    <property type="match status" value="1"/>
</dbReference>
<protein>
    <recommendedName>
        <fullName evidence="2">GLTSCR protein conserved domain-containing protein</fullName>
    </recommendedName>
</protein>
<gene>
    <name evidence="3" type="ORF">JZ751_011222</name>
</gene>
<keyword evidence="4" id="KW-1185">Reference proteome</keyword>
<reference evidence="3" key="1">
    <citation type="thesis" date="2021" institute="BYU ScholarsArchive" country="Provo, UT, USA">
        <title>Applications of and Algorithms for Genome Assembly and Genomic Analyses with an Emphasis on Marine Teleosts.</title>
        <authorList>
            <person name="Pickett B.D."/>
        </authorList>
    </citation>
    <scope>NUCLEOTIDE SEQUENCE</scope>
    <source>
        <strain evidence="3">HI-2016</strain>
    </source>
</reference>
<feature type="region of interest" description="Disordered" evidence="1">
    <location>
        <begin position="826"/>
        <end position="863"/>
    </location>
</feature>
<feature type="region of interest" description="Disordered" evidence="1">
    <location>
        <begin position="490"/>
        <end position="519"/>
    </location>
</feature>
<evidence type="ECO:0000313" key="3">
    <source>
        <dbReference type="EMBL" id="KAG9344551.1"/>
    </source>
</evidence>
<dbReference type="Proteomes" id="UP000824540">
    <property type="component" value="Unassembled WGS sequence"/>
</dbReference>
<dbReference type="AlphaFoldDB" id="A0A8T2NZJ1"/>
<feature type="region of interest" description="Disordered" evidence="1">
    <location>
        <begin position="50"/>
        <end position="71"/>
    </location>
</feature>
<dbReference type="InterPro" id="IPR052438">
    <property type="entry name" value="Chromatin_remod/trans_coact"/>
</dbReference>
<feature type="region of interest" description="Disordered" evidence="1">
    <location>
        <begin position="879"/>
        <end position="929"/>
    </location>
</feature>
<dbReference type="Pfam" id="PF15249">
    <property type="entry name" value="GLTSCR1"/>
    <property type="match status" value="1"/>
</dbReference>
<sequence>MDDEDDRRLLDIIGDVQALNDYLHGSSSKSIDEDDVTNAAYGSASSFFASSTGGHGSTVKDGTNHLGSTGGVGLPLPGSLQFIEAELSGASPSGVELGEEQPFDILQKSLQEADITEQTLAQEALLESPPSSTPYPQQLVSGGFGSVGVSPLPILQAQTSGHFPGVQTQAFVQQAPVQPLQNGSAGHIQILGSFNGPPSMMTINSLERPQILLRPGGAASPGLGAGVLVQRQAGQAGTTQGSVFNPSTGGQVSMPFKGCGTPVPLQNIIIQRGPSPQMLVKPIQPKPLQVGGQTVYNISGVGLQPHSVPPSSSPYTASSSTQAPQQMTVNIVNQPGLHKPTSGPQVVGHPGSITIHSPLGQQQQQQANLPAGQYLLPSSVALTPGTTTHSLQAINSQVLQTQLQGSADPASTSNAYSGAFMTNHSTAVQLVPGQNFAAGGQLIVNQAVISSQMGQASPALVQVSRSVGATPQNQPSFTTGAPVAPTPVQSGYAMVNSSDPAHIGGYTPQSQGVQGGGMQGLQSRQQVSVSLGPHFLVPLAQDGTRVAVQGTAEPQFDTQSFQQPQRSDTHFLIPSILLIFWTPSILSASYLREILISHSSSPASKLQDGIRPQLVNLLGAKAGKPTKGLETVVCLPNPLGSPPNVQLTKLKRPAPQQLTKGGLVLQQLRQDQAGALAPGRSPFSSMDDAVSRLLPYHVFQGALPSDDDFRRVDEEFEAVATQVLKRTEAMLNKYRRLLLVEAERTSPSSELVMIDRTFNQEERSNLTQDKRLALVDPDGFLEDFCCLPKPVDTGLEQRVQEACTWGMDPACDQLGLVRREPHGGDMAHMGWGWEGRAKGRADPSHRTEPPPGIKDPGGEQPEVSLSEHLETAIKSILQLKRTQGRPLNTSASPARTATAPSSASVSAPAPAPGPGTARPLPTDPSQPLLANTDSVLEAAHDYMVCNRETEEVEWGVSPCPSPTPWVSSHLQTPGGKAAGLAQVTVTE</sequence>
<organism evidence="3 4">
    <name type="scientific">Albula glossodonta</name>
    <name type="common">roundjaw bonefish</name>
    <dbReference type="NCBI Taxonomy" id="121402"/>
    <lineage>
        <taxon>Eukaryota</taxon>
        <taxon>Metazoa</taxon>
        <taxon>Chordata</taxon>
        <taxon>Craniata</taxon>
        <taxon>Vertebrata</taxon>
        <taxon>Euteleostomi</taxon>
        <taxon>Actinopterygii</taxon>
        <taxon>Neopterygii</taxon>
        <taxon>Teleostei</taxon>
        <taxon>Albuliformes</taxon>
        <taxon>Albulidae</taxon>
        <taxon>Albula</taxon>
    </lineage>
</organism>
<proteinExistence type="predicted"/>
<dbReference type="GO" id="GO:0045893">
    <property type="term" value="P:positive regulation of DNA-templated transcription"/>
    <property type="evidence" value="ECO:0007669"/>
    <property type="project" value="TreeGrafter"/>
</dbReference>
<dbReference type="OrthoDB" id="2556847at2759"/>
<feature type="compositionally biased region" description="Low complexity" evidence="1">
    <location>
        <begin position="889"/>
        <end position="920"/>
    </location>
</feature>
<dbReference type="EMBL" id="JAFBMS010000020">
    <property type="protein sequence ID" value="KAG9344551.1"/>
    <property type="molecule type" value="Genomic_DNA"/>
</dbReference>
<dbReference type="GO" id="GO:0016514">
    <property type="term" value="C:SWI/SNF complex"/>
    <property type="evidence" value="ECO:0007669"/>
    <property type="project" value="TreeGrafter"/>
</dbReference>
<dbReference type="InterPro" id="IPR015671">
    <property type="entry name" value="GSCR1_dom"/>
</dbReference>
<evidence type="ECO:0000259" key="2">
    <source>
        <dbReference type="Pfam" id="PF15249"/>
    </source>
</evidence>